<organism evidence="1 2">
    <name type="scientific">Rhipicephalus microplus</name>
    <name type="common">Cattle tick</name>
    <name type="synonym">Boophilus microplus</name>
    <dbReference type="NCBI Taxonomy" id="6941"/>
    <lineage>
        <taxon>Eukaryota</taxon>
        <taxon>Metazoa</taxon>
        <taxon>Ecdysozoa</taxon>
        <taxon>Arthropoda</taxon>
        <taxon>Chelicerata</taxon>
        <taxon>Arachnida</taxon>
        <taxon>Acari</taxon>
        <taxon>Parasitiformes</taxon>
        <taxon>Ixodida</taxon>
        <taxon>Ixodoidea</taxon>
        <taxon>Ixodidae</taxon>
        <taxon>Rhipicephalinae</taxon>
        <taxon>Rhipicephalus</taxon>
        <taxon>Boophilus</taxon>
    </lineage>
</organism>
<comment type="caution">
    <text evidence="1">The sequence shown here is derived from an EMBL/GenBank/DDBJ whole genome shotgun (WGS) entry which is preliminary data.</text>
</comment>
<protein>
    <submittedName>
        <fullName evidence="1">Uncharacterized protein</fullName>
    </submittedName>
</protein>
<proteinExistence type="predicted"/>
<gene>
    <name evidence="1" type="ORF">HPB51_006595</name>
</gene>
<evidence type="ECO:0000313" key="1">
    <source>
        <dbReference type="EMBL" id="KAH8030163.1"/>
    </source>
</evidence>
<dbReference type="Proteomes" id="UP000821866">
    <property type="component" value="Chromosome 3"/>
</dbReference>
<evidence type="ECO:0000313" key="2">
    <source>
        <dbReference type="Proteomes" id="UP000821866"/>
    </source>
</evidence>
<accession>A0A9J6E6D8</accession>
<dbReference type="EMBL" id="JABSTU010000005">
    <property type="protein sequence ID" value="KAH8030163.1"/>
    <property type="molecule type" value="Genomic_DNA"/>
</dbReference>
<name>A0A9J6E6D8_RHIMP</name>
<sequence>MENAAAEIRWQPSSTFTTRGAARQFSLSVCSLCATGIVRISLVAHRSEFCRRDHRYSLLHRETDKSQPDQVIKWTGMAARVIGPDVRGRESLLTGVFAFNLRAVACPARRKRSSASGASFPESAVGPPHTGVSCLPLPLTTSFHASAMSTRVAERARWTGASALAVQ</sequence>
<dbReference type="AlphaFoldDB" id="A0A9J6E6D8"/>
<keyword evidence="2" id="KW-1185">Reference proteome</keyword>
<reference evidence="1" key="1">
    <citation type="journal article" date="2020" name="Cell">
        <title>Large-Scale Comparative Analyses of Tick Genomes Elucidate Their Genetic Diversity and Vector Capacities.</title>
        <authorList>
            <consortium name="Tick Genome and Microbiome Consortium (TIGMIC)"/>
            <person name="Jia N."/>
            <person name="Wang J."/>
            <person name="Shi W."/>
            <person name="Du L."/>
            <person name="Sun Y."/>
            <person name="Zhan W."/>
            <person name="Jiang J.F."/>
            <person name="Wang Q."/>
            <person name="Zhang B."/>
            <person name="Ji P."/>
            <person name="Bell-Sakyi L."/>
            <person name="Cui X.M."/>
            <person name="Yuan T.T."/>
            <person name="Jiang B.G."/>
            <person name="Yang W.F."/>
            <person name="Lam T.T."/>
            <person name="Chang Q.C."/>
            <person name="Ding S.J."/>
            <person name="Wang X.J."/>
            <person name="Zhu J.G."/>
            <person name="Ruan X.D."/>
            <person name="Zhao L."/>
            <person name="Wei J.T."/>
            <person name="Ye R.Z."/>
            <person name="Que T.C."/>
            <person name="Du C.H."/>
            <person name="Zhou Y.H."/>
            <person name="Cheng J.X."/>
            <person name="Dai P.F."/>
            <person name="Guo W.B."/>
            <person name="Han X.H."/>
            <person name="Huang E.J."/>
            <person name="Li L.F."/>
            <person name="Wei W."/>
            <person name="Gao Y.C."/>
            <person name="Liu J.Z."/>
            <person name="Shao H.Z."/>
            <person name="Wang X."/>
            <person name="Wang C.C."/>
            <person name="Yang T.C."/>
            <person name="Huo Q.B."/>
            <person name="Li W."/>
            <person name="Chen H.Y."/>
            <person name="Chen S.E."/>
            <person name="Zhou L.G."/>
            <person name="Ni X.B."/>
            <person name="Tian J.H."/>
            <person name="Sheng Y."/>
            <person name="Liu T."/>
            <person name="Pan Y.S."/>
            <person name="Xia L.Y."/>
            <person name="Li J."/>
            <person name="Zhao F."/>
            <person name="Cao W.C."/>
        </authorList>
    </citation>
    <scope>NUCLEOTIDE SEQUENCE</scope>
    <source>
        <strain evidence="1">Rmic-2018</strain>
    </source>
</reference>
<reference evidence="1" key="2">
    <citation type="submission" date="2021-09" db="EMBL/GenBank/DDBJ databases">
        <authorList>
            <person name="Jia N."/>
            <person name="Wang J."/>
            <person name="Shi W."/>
            <person name="Du L."/>
            <person name="Sun Y."/>
            <person name="Zhan W."/>
            <person name="Jiang J."/>
            <person name="Wang Q."/>
            <person name="Zhang B."/>
            <person name="Ji P."/>
            <person name="Sakyi L.B."/>
            <person name="Cui X."/>
            <person name="Yuan T."/>
            <person name="Jiang B."/>
            <person name="Yang W."/>
            <person name="Lam T.T.-Y."/>
            <person name="Chang Q."/>
            <person name="Ding S."/>
            <person name="Wang X."/>
            <person name="Zhu J."/>
            <person name="Ruan X."/>
            <person name="Zhao L."/>
            <person name="Wei J."/>
            <person name="Que T."/>
            <person name="Du C."/>
            <person name="Cheng J."/>
            <person name="Dai P."/>
            <person name="Han X."/>
            <person name="Huang E."/>
            <person name="Gao Y."/>
            <person name="Liu J."/>
            <person name="Shao H."/>
            <person name="Ye R."/>
            <person name="Li L."/>
            <person name="Wei W."/>
            <person name="Wang X."/>
            <person name="Wang C."/>
            <person name="Huo Q."/>
            <person name="Li W."/>
            <person name="Guo W."/>
            <person name="Chen H."/>
            <person name="Chen S."/>
            <person name="Zhou L."/>
            <person name="Zhou L."/>
            <person name="Ni X."/>
            <person name="Tian J."/>
            <person name="Zhou Y."/>
            <person name="Sheng Y."/>
            <person name="Liu T."/>
            <person name="Pan Y."/>
            <person name="Xia L."/>
            <person name="Li J."/>
            <person name="Zhao F."/>
            <person name="Cao W."/>
        </authorList>
    </citation>
    <scope>NUCLEOTIDE SEQUENCE</scope>
    <source>
        <strain evidence="1">Rmic-2018</strain>
        <tissue evidence="1">Larvae</tissue>
    </source>
</reference>